<dbReference type="Proteomes" id="UP000664521">
    <property type="component" value="Unassembled WGS sequence"/>
</dbReference>
<feature type="region of interest" description="Disordered" evidence="1">
    <location>
        <begin position="432"/>
        <end position="463"/>
    </location>
</feature>
<evidence type="ECO:0000313" key="3">
    <source>
        <dbReference type="Proteomes" id="UP000664521"/>
    </source>
</evidence>
<reference evidence="2" key="1">
    <citation type="submission" date="2021-03" db="EMBL/GenBank/DDBJ databases">
        <authorList>
            <person name="Tagirdzhanova G."/>
        </authorList>
    </citation>
    <scope>NUCLEOTIDE SEQUENCE</scope>
</reference>
<evidence type="ECO:0000256" key="1">
    <source>
        <dbReference type="SAM" id="MobiDB-lite"/>
    </source>
</evidence>
<evidence type="ECO:0008006" key="4">
    <source>
        <dbReference type="Google" id="ProtNLM"/>
    </source>
</evidence>
<evidence type="ECO:0000313" key="2">
    <source>
        <dbReference type="EMBL" id="CAF9938481.1"/>
    </source>
</evidence>
<proteinExistence type="predicted"/>
<keyword evidence="3" id="KW-1185">Reference proteome</keyword>
<dbReference type="OrthoDB" id="3938867at2759"/>
<name>A0A8H3J0L4_9LECA</name>
<protein>
    <recommendedName>
        <fullName evidence="4">F-box domain-containing protein</fullName>
    </recommendedName>
</protein>
<organism evidence="2 3">
    <name type="scientific">Heterodermia speciosa</name>
    <dbReference type="NCBI Taxonomy" id="116794"/>
    <lineage>
        <taxon>Eukaryota</taxon>
        <taxon>Fungi</taxon>
        <taxon>Dikarya</taxon>
        <taxon>Ascomycota</taxon>
        <taxon>Pezizomycotina</taxon>
        <taxon>Lecanoromycetes</taxon>
        <taxon>OSLEUM clade</taxon>
        <taxon>Lecanoromycetidae</taxon>
        <taxon>Caliciales</taxon>
        <taxon>Physciaceae</taxon>
        <taxon>Heterodermia</taxon>
    </lineage>
</organism>
<gene>
    <name evidence="2" type="ORF">HETSPECPRED_001087</name>
</gene>
<feature type="compositionally biased region" description="Acidic residues" evidence="1">
    <location>
        <begin position="450"/>
        <end position="461"/>
    </location>
</feature>
<sequence>MGTRGFKAWRFRKRYYYQYNHWDSYPEGLGQTITAAIPSNPEDYQTWLEEQRQMAAEWESEWNDYLTVDPDSEVKEIATEMMAENHPTWFAPLNDLWIEWVYILDLDREIFSVNNGAHFKLDQVRGGGWMSVLADGCRGDKLQLLLEEDAPNLVVETALASGNADDEVSKDVSVDFQNPAIEQGIHQTRIWSSSWHANHSQSHRLGRRAVRPKNIADIPWRRRHGPILGSCLFWLWSTSLEDELAATLLQWSPEDAPFREIAFAILCLASGGRNVAMVPYQSFKAYPTFAKLDTEIIGSLTTGVHLSGDPAGSSPTGVVYWLDGVLVVLTTQLYQPNAVELEVSRVAQYCHDNHPDDCVDAVLVSIEHVVLIHIIPGEEIQYSGIMPLILIEHHLSMDARSRYSSSYLDKLALTDGEEDEVFKEKQQKKLKRAARESMAKNEGIVMHDGDTDDEEDDDDEDPALHLTTKGIEGDPSSTFYALTHVFDAAARRRMPPAKPIDGRFPNEIYARILTYVTDRETKYNCMEVSRVFRQLCQEELLIADGWVFEPCAAVESCVDAHHLPNWYDIYDLATDERYERSLKKDGALSEFRRSPSWTVLIGTGRNRRSFLPNLTFKFKETD</sequence>
<dbReference type="EMBL" id="CAJPDS010000114">
    <property type="protein sequence ID" value="CAF9938481.1"/>
    <property type="molecule type" value="Genomic_DNA"/>
</dbReference>
<feature type="compositionally biased region" description="Basic and acidic residues" evidence="1">
    <location>
        <begin position="432"/>
        <end position="449"/>
    </location>
</feature>
<dbReference type="AlphaFoldDB" id="A0A8H3J0L4"/>
<comment type="caution">
    <text evidence="2">The sequence shown here is derived from an EMBL/GenBank/DDBJ whole genome shotgun (WGS) entry which is preliminary data.</text>
</comment>
<accession>A0A8H3J0L4</accession>